<comment type="subunit">
    <text evidence="4">Homotrimer.</text>
</comment>
<dbReference type="SUPFAM" id="SSF51735">
    <property type="entry name" value="NAD(P)-binding Rossmann-fold domains"/>
    <property type="match status" value="1"/>
</dbReference>
<dbReference type="Gene3D" id="3.50.30.40">
    <property type="entry name" value="Ribonuclease E inhibitor RraA/RraA-like"/>
    <property type="match status" value="1"/>
</dbReference>
<proteinExistence type="inferred from homology"/>
<evidence type="ECO:0000256" key="13">
    <source>
        <dbReference type="PIRSR" id="PIRSR605493-1"/>
    </source>
</evidence>
<evidence type="ECO:0000256" key="4">
    <source>
        <dbReference type="ARBA" id="ARBA00011233"/>
    </source>
</evidence>
<dbReference type="SUPFAM" id="SSF48179">
    <property type="entry name" value="6-phosphogluconate dehydrogenase C-terminal domain-like"/>
    <property type="match status" value="1"/>
</dbReference>
<dbReference type="InterPro" id="IPR036704">
    <property type="entry name" value="RraA/RraA-like_sf"/>
</dbReference>
<dbReference type="RefSeq" id="WP_285759079.1">
    <property type="nucleotide sequence ID" value="NZ_BSQG01000003.1"/>
</dbReference>
<evidence type="ECO:0000256" key="12">
    <source>
        <dbReference type="ARBA" id="ARBA00047973"/>
    </source>
</evidence>
<comment type="function">
    <text evidence="8">Catalyzes the aldol cleavage of 4-hydroxy-4-methyl-2-oxoglutarate (HMG) into 2 molecules of pyruvate. Also contains a secondary oxaloacetate (OAA) decarboxylase activity due to the common pyruvate enolate transition state formed following C-C bond cleavage in the retro-aldol and decarboxylation reactions.</text>
</comment>
<dbReference type="GO" id="GO:0046872">
    <property type="term" value="F:metal ion binding"/>
    <property type="evidence" value="ECO:0007669"/>
    <property type="project" value="UniProtKB-KW"/>
</dbReference>
<dbReference type="EMBL" id="BSQG01000003">
    <property type="protein sequence ID" value="GLU47810.1"/>
    <property type="molecule type" value="Genomic_DNA"/>
</dbReference>
<dbReference type="Pfam" id="PF03737">
    <property type="entry name" value="RraA-like"/>
    <property type="match status" value="1"/>
</dbReference>
<keyword evidence="13" id="KW-0460">Magnesium</keyword>
<dbReference type="InterPro" id="IPR006115">
    <property type="entry name" value="6PGDH_NADP-bd"/>
</dbReference>
<reference evidence="15" key="1">
    <citation type="submission" date="2023-02" db="EMBL/GenBank/DDBJ databases">
        <title>Nocardiopsis ansamitocini NBRC 112285.</title>
        <authorList>
            <person name="Ichikawa N."/>
            <person name="Sato H."/>
            <person name="Tonouchi N."/>
        </authorList>
    </citation>
    <scope>NUCLEOTIDE SEQUENCE</scope>
    <source>
        <strain evidence="15">NBRC 112285</strain>
    </source>
</reference>
<dbReference type="Pfam" id="PF03446">
    <property type="entry name" value="NAD_binding_2"/>
    <property type="match status" value="1"/>
</dbReference>
<evidence type="ECO:0000256" key="9">
    <source>
        <dbReference type="ARBA" id="ARBA00029596"/>
    </source>
</evidence>
<evidence type="ECO:0000256" key="10">
    <source>
        <dbReference type="ARBA" id="ARBA00030169"/>
    </source>
</evidence>
<comment type="cofactor">
    <cofactor evidence="2">
        <name>a divalent metal cation</name>
        <dbReference type="ChEBI" id="CHEBI:60240"/>
    </cofactor>
</comment>
<comment type="cofactor">
    <cofactor evidence="13">
        <name>Mg(2+)</name>
        <dbReference type="ChEBI" id="CHEBI:18420"/>
    </cofactor>
</comment>
<dbReference type="CDD" id="cd16841">
    <property type="entry name" value="RraA_family"/>
    <property type="match status" value="1"/>
</dbReference>
<comment type="caution">
    <text evidence="15">The sequence shown here is derived from an EMBL/GenBank/DDBJ whole genome shotgun (WGS) entry which is preliminary data.</text>
</comment>
<dbReference type="Proteomes" id="UP001165092">
    <property type="component" value="Unassembled WGS sequence"/>
</dbReference>
<comment type="catalytic activity">
    <reaction evidence="1">
        <text>4-hydroxy-4-methyl-2-oxoglutarate = 2 pyruvate</text>
        <dbReference type="Rhea" id="RHEA:22748"/>
        <dbReference type="ChEBI" id="CHEBI:15361"/>
        <dbReference type="ChEBI" id="CHEBI:58276"/>
        <dbReference type="EC" id="4.1.3.17"/>
    </reaction>
</comment>
<keyword evidence="13" id="KW-0479">Metal-binding</keyword>
<feature type="binding site" evidence="13">
    <location>
        <position position="361"/>
    </location>
    <ligand>
        <name>substrate</name>
    </ligand>
</feature>
<dbReference type="PANTHER" id="PTHR33254">
    <property type="entry name" value="4-HYDROXY-4-METHYL-2-OXOGLUTARATE ALDOLASE 3-RELATED"/>
    <property type="match status" value="1"/>
</dbReference>
<evidence type="ECO:0000256" key="1">
    <source>
        <dbReference type="ARBA" id="ARBA00001342"/>
    </source>
</evidence>
<dbReference type="PANTHER" id="PTHR33254:SF4">
    <property type="entry name" value="4-HYDROXY-4-METHYL-2-OXOGLUTARATE ALDOLASE 3-RELATED"/>
    <property type="match status" value="1"/>
</dbReference>
<evidence type="ECO:0000256" key="6">
    <source>
        <dbReference type="ARBA" id="ARBA00012947"/>
    </source>
</evidence>
<comment type="similarity">
    <text evidence="3">Belongs to the class II aldolase/RraA-like family.</text>
</comment>
<evidence type="ECO:0000256" key="3">
    <source>
        <dbReference type="ARBA" id="ARBA00008621"/>
    </source>
</evidence>
<dbReference type="AlphaFoldDB" id="A0A9W6UJ91"/>
<evidence type="ECO:0000256" key="2">
    <source>
        <dbReference type="ARBA" id="ARBA00001968"/>
    </source>
</evidence>
<gene>
    <name evidence="15" type="ORF">Nans01_21610</name>
</gene>
<dbReference type="SUPFAM" id="SSF89562">
    <property type="entry name" value="RraA-like"/>
    <property type="match status" value="1"/>
</dbReference>
<dbReference type="Gene3D" id="3.40.50.720">
    <property type="entry name" value="NAD(P)-binding Rossmann-like Domain"/>
    <property type="match status" value="1"/>
</dbReference>
<sequence>MKVAVLGLGEAGATYAAAFARAGCTVAGFDPGGAPTPEGVERTTSTADAVDGADLVLALTTAAHAVSAARDAAPALSAEAVYIDLNAGSPELKALVAAELGGTGQTVDGAIIGSVVKYGAAVTVLLSGPGSERAAALLAPVGSDATAIGGAVGDASRRKLLRSVFMKGLGALITEGMDAGAAAGETEWMRAQIAEAITDGEAALDRLDNGTRLHALRRAHELRASIDLLTGLGVETPVSSAAAERHLALARKAAGDGASLAEAFADVPTAAIGDGLDRLGFVDSRVRSVWPGPHVSGRALTVLTRPGDNLAIHDALKVAGKGDVIVVNGGGDTSRALIGELIAERAINKGIAAMVIDGAVRDAEELRAAGFPVWAAGVSPAGPYKTGPGRIGAPIAVGNTVCATGDIVVADGDGVIIVPLLQAEQTLRAARAVVADERQRKTAILAERR</sequence>
<keyword evidence="16" id="KW-1185">Reference proteome</keyword>
<dbReference type="GO" id="GO:0050661">
    <property type="term" value="F:NADP binding"/>
    <property type="evidence" value="ECO:0007669"/>
    <property type="project" value="InterPro"/>
</dbReference>
<name>A0A9W6UJ91_9ACTN</name>
<dbReference type="InterPro" id="IPR005493">
    <property type="entry name" value="RraA/RraA-like"/>
</dbReference>
<evidence type="ECO:0000313" key="15">
    <source>
        <dbReference type="EMBL" id="GLU47810.1"/>
    </source>
</evidence>
<feature type="binding site" evidence="13">
    <location>
        <position position="362"/>
    </location>
    <ligand>
        <name>Mg(2+)</name>
        <dbReference type="ChEBI" id="CHEBI:18420"/>
    </ligand>
</feature>
<dbReference type="InterPro" id="IPR036291">
    <property type="entry name" value="NAD(P)-bd_dom_sf"/>
</dbReference>
<protein>
    <recommendedName>
        <fullName evidence="7">Putative 4-hydroxy-4-methyl-2-oxoglutarate aldolase</fullName>
        <ecNumber evidence="6">4.1.1.112</ecNumber>
        <ecNumber evidence="5">4.1.3.17</ecNumber>
    </recommendedName>
    <alternativeName>
        <fullName evidence="11">Oxaloacetate decarboxylase</fullName>
    </alternativeName>
    <alternativeName>
        <fullName evidence="9">Regulator of ribonuclease activity homolog</fullName>
    </alternativeName>
    <alternativeName>
        <fullName evidence="10">RraA-like protein</fullName>
    </alternativeName>
</protein>
<accession>A0A9W6UJ91</accession>
<dbReference type="Gene3D" id="1.10.1040.10">
    <property type="entry name" value="N-(1-d-carboxylethyl)-l-norvaline Dehydrogenase, domain 2"/>
    <property type="match status" value="1"/>
</dbReference>
<dbReference type="EC" id="4.1.3.17" evidence="5"/>
<dbReference type="InterPro" id="IPR013328">
    <property type="entry name" value="6PGD_dom2"/>
</dbReference>
<dbReference type="GO" id="GO:0008948">
    <property type="term" value="F:oxaloacetate decarboxylase activity"/>
    <property type="evidence" value="ECO:0007669"/>
    <property type="project" value="UniProtKB-EC"/>
</dbReference>
<evidence type="ECO:0000256" key="11">
    <source>
        <dbReference type="ARBA" id="ARBA00032305"/>
    </source>
</evidence>
<evidence type="ECO:0000259" key="14">
    <source>
        <dbReference type="Pfam" id="PF03446"/>
    </source>
</evidence>
<dbReference type="EC" id="4.1.1.112" evidence="6"/>
<evidence type="ECO:0000256" key="7">
    <source>
        <dbReference type="ARBA" id="ARBA00016549"/>
    </source>
</evidence>
<evidence type="ECO:0000313" key="16">
    <source>
        <dbReference type="Proteomes" id="UP001165092"/>
    </source>
</evidence>
<organism evidence="15 16">
    <name type="scientific">Nocardiopsis ansamitocini</name>
    <dbReference type="NCBI Taxonomy" id="1670832"/>
    <lineage>
        <taxon>Bacteria</taxon>
        <taxon>Bacillati</taxon>
        <taxon>Actinomycetota</taxon>
        <taxon>Actinomycetes</taxon>
        <taxon>Streptosporangiales</taxon>
        <taxon>Nocardiopsidaceae</taxon>
        <taxon>Nocardiopsis</taxon>
    </lineage>
</organism>
<dbReference type="GO" id="GO:0047443">
    <property type="term" value="F:4-hydroxy-4-methyl-2-oxoglutarate aldolase activity"/>
    <property type="evidence" value="ECO:0007669"/>
    <property type="project" value="UniProtKB-EC"/>
</dbReference>
<comment type="catalytic activity">
    <reaction evidence="12">
        <text>oxaloacetate + H(+) = pyruvate + CO2</text>
        <dbReference type="Rhea" id="RHEA:15641"/>
        <dbReference type="ChEBI" id="CHEBI:15361"/>
        <dbReference type="ChEBI" id="CHEBI:15378"/>
        <dbReference type="ChEBI" id="CHEBI:16452"/>
        <dbReference type="ChEBI" id="CHEBI:16526"/>
        <dbReference type="EC" id="4.1.1.112"/>
    </reaction>
</comment>
<feature type="domain" description="6-phosphogluconate dehydrogenase NADP-binding" evidence="14">
    <location>
        <begin position="2"/>
        <end position="143"/>
    </location>
</feature>
<dbReference type="InterPro" id="IPR008927">
    <property type="entry name" value="6-PGluconate_DH-like_C_sf"/>
</dbReference>
<feature type="binding site" evidence="13">
    <location>
        <begin position="339"/>
        <end position="342"/>
    </location>
    <ligand>
        <name>substrate</name>
    </ligand>
</feature>
<evidence type="ECO:0000256" key="8">
    <source>
        <dbReference type="ARBA" id="ARBA00025046"/>
    </source>
</evidence>
<evidence type="ECO:0000256" key="5">
    <source>
        <dbReference type="ARBA" id="ARBA00012213"/>
    </source>
</evidence>